<evidence type="ECO:0000313" key="4">
    <source>
        <dbReference type="Proteomes" id="UP001516464"/>
    </source>
</evidence>
<dbReference type="InterPro" id="IPR050227">
    <property type="entry name" value="Rab"/>
</dbReference>
<keyword evidence="4" id="KW-1185">Reference proteome</keyword>
<dbReference type="InterPro" id="IPR005225">
    <property type="entry name" value="Small_GTP-bd"/>
</dbReference>
<dbReference type="SMART" id="SM00175">
    <property type="entry name" value="RAB"/>
    <property type="match status" value="1"/>
</dbReference>
<dbReference type="Gene3D" id="3.40.50.300">
    <property type="entry name" value="P-loop containing nucleotide triphosphate hydrolases"/>
    <property type="match status" value="1"/>
</dbReference>
<dbReference type="PRINTS" id="PR00449">
    <property type="entry name" value="RASTRNSFRMNG"/>
</dbReference>
<dbReference type="PROSITE" id="PS51419">
    <property type="entry name" value="RAB"/>
    <property type="match status" value="1"/>
</dbReference>
<name>A0ABQ7I114_9MICR</name>
<keyword evidence="2" id="KW-0342">GTP-binding</keyword>
<evidence type="ECO:0000256" key="2">
    <source>
        <dbReference type="ARBA" id="ARBA00023134"/>
    </source>
</evidence>
<dbReference type="Proteomes" id="UP001516464">
    <property type="component" value="Unassembled WGS sequence"/>
</dbReference>
<organism evidence="3 4">
    <name type="scientific">Astathelohania contejeani</name>
    <dbReference type="NCBI Taxonomy" id="164912"/>
    <lineage>
        <taxon>Eukaryota</taxon>
        <taxon>Fungi</taxon>
        <taxon>Fungi incertae sedis</taxon>
        <taxon>Microsporidia</taxon>
        <taxon>Astathelohaniidae</taxon>
        <taxon>Astathelohania</taxon>
    </lineage>
</organism>
<dbReference type="SMART" id="SM00174">
    <property type="entry name" value="RHO"/>
    <property type="match status" value="1"/>
</dbReference>
<comment type="caution">
    <text evidence="3">The sequence shown here is derived from an EMBL/GenBank/DDBJ whole genome shotgun (WGS) entry which is preliminary data.</text>
</comment>
<reference evidence="3 4" key="1">
    <citation type="submission" date="2019-01" db="EMBL/GenBank/DDBJ databases">
        <title>Genomes sequencing and comparative genomics of infectious freshwater microsporidia, Cucumispora dikerogammari and Thelohania contejeani.</title>
        <authorList>
            <person name="Cormier A."/>
            <person name="Giraud I."/>
            <person name="Wattier R."/>
            <person name="Teixeira M."/>
            <person name="Grandjean F."/>
            <person name="Rigaud T."/>
            <person name="Cordaux R."/>
        </authorList>
    </citation>
    <scope>NUCLEOTIDE SEQUENCE [LARGE SCALE GENOMIC DNA]</scope>
    <source>
        <strain evidence="3">T1</strain>
        <tissue evidence="3">Spores</tissue>
    </source>
</reference>
<dbReference type="Pfam" id="PF00071">
    <property type="entry name" value="Ras"/>
    <property type="match status" value="1"/>
</dbReference>
<dbReference type="PROSITE" id="PS51421">
    <property type="entry name" value="RAS"/>
    <property type="match status" value="1"/>
</dbReference>
<dbReference type="PANTHER" id="PTHR47977">
    <property type="entry name" value="RAS-RELATED PROTEIN RAB"/>
    <property type="match status" value="1"/>
</dbReference>
<protein>
    <submittedName>
        <fullName evidence="3">Ras-related protein Rab-6B</fullName>
    </submittedName>
</protein>
<dbReference type="SUPFAM" id="SSF52540">
    <property type="entry name" value="P-loop containing nucleoside triphosphate hydrolases"/>
    <property type="match status" value="1"/>
</dbReference>
<dbReference type="CDD" id="cd00154">
    <property type="entry name" value="Rab"/>
    <property type="match status" value="1"/>
</dbReference>
<dbReference type="InterPro" id="IPR027417">
    <property type="entry name" value="P-loop_NTPase"/>
</dbReference>
<keyword evidence="1" id="KW-0547">Nucleotide-binding</keyword>
<dbReference type="SMART" id="SM00173">
    <property type="entry name" value="RAS"/>
    <property type="match status" value="1"/>
</dbReference>
<proteinExistence type="predicted"/>
<evidence type="ECO:0000313" key="3">
    <source>
        <dbReference type="EMBL" id="KAF7684107.1"/>
    </source>
</evidence>
<dbReference type="PROSITE" id="PS51420">
    <property type="entry name" value="RHO"/>
    <property type="match status" value="1"/>
</dbReference>
<accession>A0ABQ7I114</accession>
<sequence length="200" mass="22802">MRSKYKIVFLGNASVGKTTLISQYVHQQADGKYHPTIGIDFLSTKININGKSISLQLWDTAGQERFNSIIPNYTRDAFIAMVVFDVTKFETFDQIDHWINNLVRKTDPDGLVKIVLIGNKVDLIDDDNLLYDIDRLGQEKAKQYNGKYIKTNAMKYESIKELVDCIRESILDEMQSGVVDIDENRDVIVLSAQKNARTCC</sequence>
<dbReference type="SMART" id="SM00176">
    <property type="entry name" value="RAN"/>
    <property type="match status" value="1"/>
</dbReference>
<evidence type="ECO:0000256" key="1">
    <source>
        <dbReference type="ARBA" id="ARBA00022741"/>
    </source>
</evidence>
<gene>
    <name evidence="3" type="primary">Rab6b</name>
    <name evidence="3" type="ORF">TCON_0695</name>
</gene>
<dbReference type="NCBIfam" id="TIGR00231">
    <property type="entry name" value="small_GTP"/>
    <property type="match status" value="1"/>
</dbReference>
<dbReference type="InterPro" id="IPR001806">
    <property type="entry name" value="Small_GTPase"/>
</dbReference>
<dbReference type="EMBL" id="SBIQ01000029">
    <property type="protein sequence ID" value="KAF7684107.1"/>
    <property type="molecule type" value="Genomic_DNA"/>
</dbReference>